<name>A0A9J6B037_SOLCO</name>
<evidence type="ECO:0000313" key="1">
    <source>
        <dbReference type="EMBL" id="KAG5630052.1"/>
    </source>
</evidence>
<dbReference type="Proteomes" id="UP000824120">
    <property type="component" value="Chromosome 1"/>
</dbReference>
<proteinExistence type="predicted"/>
<accession>A0A9J6B037</accession>
<reference evidence="1 2" key="1">
    <citation type="submission" date="2020-09" db="EMBL/GenBank/DDBJ databases">
        <title>De no assembly of potato wild relative species, Solanum commersonii.</title>
        <authorList>
            <person name="Cho K."/>
        </authorList>
    </citation>
    <scope>NUCLEOTIDE SEQUENCE [LARGE SCALE GENOMIC DNA]</scope>
    <source>
        <strain evidence="1">LZ3.2</strain>
        <tissue evidence="1">Leaf</tissue>
    </source>
</reference>
<keyword evidence="2" id="KW-1185">Reference proteome</keyword>
<dbReference type="EMBL" id="JACXVP010000001">
    <property type="protein sequence ID" value="KAG5630052.1"/>
    <property type="molecule type" value="Genomic_DNA"/>
</dbReference>
<organism evidence="1 2">
    <name type="scientific">Solanum commersonii</name>
    <name type="common">Commerson's wild potato</name>
    <name type="synonym">Commerson's nightshade</name>
    <dbReference type="NCBI Taxonomy" id="4109"/>
    <lineage>
        <taxon>Eukaryota</taxon>
        <taxon>Viridiplantae</taxon>
        <taxon>Streptophyta</taxon>
        <taxon>Embryophyta</taxon>
        <taxon>Tracheophyta</taxon>
        <taxon>Spermatophyta</taxon>
        <taxon>Magnoliopsida</taxon>
        <taxon>eudicotyledons</taxon>
        <taxon>Gunneridae</taxon>
        <taxon>Pentapetalae</taxon>
        <taxon>asterids</taxon>
        <taxon>lamiids</taxon>
        <taxon>Solanales</taxon>
        <taxon>Solanaceae</taxon>
        <taxon>Solanoideae</taxon>
        <taxon>Solaneae</taxon>
        <taxon>Solanum</taxon>
    </lineage>
</organism>
<protein>
    <submittedName>
        <fullName evidence="1">Uncharacterized protein</fullName>
    </submittedName>
</protein>
<comment type="caution">
    <text evidence="1">The sequence shown here is derived from an EMBL/GenBank/DDBJ whole genome shotgun (WGS) entry which is preliminary data.</text>
</comment>
<dbReference type="AlphaFoldDB" id="A0A9J6B037"/>
<feature type="non-terminal residue" evidence="1">
    <location>
        <position position="1"/>
    </location>
</feature>
<evidence type="ECO:0000313" key="2">
    <source>
        <dbReference type="Proteomes" id="UP000824120"/>
    </source>
</evidence>
<gene>
    <name evidence="1" type="ORF">H5410_001769</name>
</gene>
<sequence length="82" mass="8950">MAALRNISNLQIEIDSAEIVHLIHKDSCSRGWGTYGSAIVARSKARWTVKAMHQFLASPRLISSPQLIFSSNLPSAFGVLLA</sequence>